<dbReference type="InterPro" id="IPR029063">
    <property type="entry name" value="SAM-dependent_MTases_sf"/>
</dbReference>
<sequence length="211" mass="22121">MADVSPRADASPSVDDAIADYDRLAGTLAPRYAGSGAAERLVRRHAAILPKPPGPVLDIGAGSGAHAVAFEAKDYRVVAVEPSAGMRAQALTLFPDMDAEWIDDRLPDLAVVRARGERFPFILINAVWMHVPPADRASAVAAVASLLTPGGIVSVALRQGPPPADRPMYEVLPDAIAADFRAAGFEELERSDHGGGGGSDAGFVRLVLRKP</sequence>
<dbReference type="AlphaFoldDB" id="A0A8G2EUY2"/>
<dbReference type="SUPFAM" id="SSF53335">
    <property type="entry name" value="S-adenosyl-L-methionine-dependent methyltransferases"/>
    <property type="match status" value="1"/>
</dbReference>
<comment type="caution">
    <text evidence="3">The sequence shown here is derived from an EMBL/GenBank/DDBJ whole genome shotgun (WGS) entry which is preliminary data.</text>
</comment>
<proteinExistence type="predicted"/>
<reference evidence="3 4" key="1">
    <citation type="submission" date="2016-10" db="EMBL/GenBank/DDBJ databases">
        <authorList>
            <person name="Varghese N."/>
            <person name="Submissions S."/>
        </authorList>
    </citation>
    <scope>NUCLEOTIDE SEQUENCE [LARGE SCALE GENOMIC DNA]</scope>
    <source>
        <strain evidence="3 4">DSM 18839</strain>
    </source>
</reference>
<dbReference type="PANTHER" id="PTHR43861">
    <property type="entry name" value="TRANS-ACONITATE 2-METHYLTRANSFERASE-RELATED"/>
    <property type="match status" value="1"/>
</dbReference>
<gene>
    <name evidence="3" type="ORF">SAMN05660686_00125</name>
</gene>
<evidence type="ECO:0000259" key="2">
    <source>
        <dbReference type="Pfam" id="PF13649"/>
    </source>
</evidence>
<evidence type="ECO:0000313" key="4">
    <source>
        <dbReference type="Proteomes" id="UP000198615"/>
    </source>
</evidence>
<keyword evidence="4" id="KW-1185">Reference proteome</keyword>
<accession>A0A8G2EUY2</accession>
<dbReference type="GO" id="GO:0032259">
    <property type="term" value="P:methylation"/>
    <property type="evidence" value="ECO:0007669"/>
    <property type="project" value="UniProtKB-KW"/>
</dbReference>
<dbReference type="OrthoDB" id="7348755at2"/>
<name>A0A8G2EUY2_9PROT</name>
<dbReference type="Proteomes" id="UP000198615">
    <property type="component" value="Unassembled WGS sequence"/>
</dbReference>
<keyword evidence="1 3" id="KW-0808">Transferase</keyword>
<feature type="domain" description="Methyltransferase" evidence="2">
    <location>
        <begin position="56"/>
        <end position="151"/>
    </location>
</feature>
<keyword evidence="3" id="KW-0489">Methyltransferase</keyword>
<dbReference type="RefSeq" id="WP_093147429.1">
    <property type="nucleotide sequence ID" value="NZ_FNBW01000001.1"/>
</dbReference>
<dbReference type="PANTHER" id="PTHR43861:SF3">
    <property type="entry name" value="PUTATIVE (AFU_ORTHOLOGUE AFUA_2G14390)-RELATED"/>
    <property type="match status" value="1"/>
</dbReference>
<dbReference type="GO" id="GO:0008168">
    <property type="term" value="F:methyltransferase activity"/>
    <property type="evidence" value="ECO:0007669"/>
    <property type="project" value="UniProtKB-KW"/>
</dbReference>
<organism evidence="3 4">
    <name type="scientific">Thalassobaculum litoreum DSM 18839</name>
    <dbReference type="NCBI Taxonomy" id="1123362"/>
    <lineage>
        <taxon>Bacteria</taxon>
        <taxon>Pseudomonadati</taxon>
        <taxon>Pseudomonadota</taxon>
        <taxon>Alphaproteobacteria</taxon>
        <taxon>Rhodospirillales</taxon>
        <taxon>Thalassobaculaceae</taxon>
        <taxon>Thalassobaculum</taxon>
    </lineage>
</organism>
<evidence type="ECO:0000256" key="1">
    <source>
        <dbReference type="ARBA" id="ARBA00022679"/>
    </source>
</evidence>
<dbReference type="InterPro" id="IPR041698">
    <property type="entry name" value="Methyltransf_25"/>
</dbReference>
<protein>
    <submittedName>
        <fullName evidence="3">Methyltransferase domain-containing protein</fullName>
    </submittedName>
</protein>
<evidence type="ECO:0000313" key="3">
    <source>
        <dbReference type="EMBL" id="SDF07015.1"/>
    </source>
</evidence>
<dbReference type="Gene3D" id="3.40.50.150">
    <property type="entry name" value="Vaccinia Virus protein VP39"/>
    <property type="match status" value="1"/>
</dbReference>
<dbReference type="Pfam" id="PF13649">
    <property type="entry name" value="Methyltransf_25"/>
    <property type="match status" value="1"/>
</dbReference>
<dbReference type="EMBL" id="FNBW01000001">
    <property type="protein sequence ID" value="SDF07015.1"/>
    <property type="molecule type" value="Genomic_DNA"/>
</dbReference>